<keyword evidence="4 5" id="KW-0560">Oxidoreductase</keyword>
<keyword evidence="2 5" id="KW-0285">Flavoprotein</keyword>
<protein>
    <submittedName>
        <fullName evidence="7">Flavocytochrome c</fullName>
    </submittedName>
</protein>
<dbReference type="PANTHER" id="PTHR43400:SF7">
    <property type="entry name" value="FAD-DEPENDENT OXIDOREDUCTASE 2 FAD BINDING DOMAIN-CONTAINING PROTEIN"/>
    <property type="match status" value="1"/>
</dbReference>
<organism evidence="7 8">
    <name type="scientific">Turicimonas muris</name>
    <dbReference type="NCBI Taxonomy" id="1796652"/>
    <lineage>
        <taxon>Bacteria</taxon>
        <taxon>Pseudomonadati</taxon>
        <taxon>Pseudomonadota</taxon>
        <taxon>Betaproteobacteria</taxon>
        <taxon>Burkholderiales</taxon>
        <taxon>Sutterellaceae</taxon>
        <taxon>Turicimonas</taxon>
    </lineage>
</organism>
<reference evidence="8" key="1">
    <citation type="submission" date="2017-05" db="EMBL/GenBank/DDBJ databases">
        <title>Improved OligoMM genomes.</title>
        <authorList>
            <person name="Garzetti D."/>
        </authorList>
    </citation>
    <scope>NUCLEOTIDE SEQUENCE [LARGE SCALE GENOMIC DNA]</scope>
    <source>
        <strain evidence="8">YL45</strain>
    </source>
</reference>
<feature type="signal peptide" evidence="5">
    <location>
        <begin position="1"/>
        <end position="19"/>
    </location>
</feature>
<dbReference type="GO" id="GO:0016491">
    <property type="term" value="F:oxidoreductase activity"/>
    <property type="evidence" value="ECO:0007669"/>
    <property type="project" value="UniProtKB-KW"/>
</dbReference>
<dbReference type="PRINTS" id="PR00368">
    <property type="entry name" value="FADPNR"/>
</dbReference>
<dbReference type="Gene3D" id="3.90.700.10">
    <property type="entry name" value="Succinate dehydrogenase/fumarate reductase flavoprotein, catalytic domain"/>
    <property type="match status" value="1"/>
</dbReference>
<dbReference type="GeneID" id="78362122"/>
<dbReference type="EMBL" id="NHMP01000008">
    <property type="protein sequence ID" value="OXE45656.1"/>
    <property type="molecule type" value="Genomic_DNA"/>
</dbReference>
<evidence type="ECO:0000256" key="5">
    <source>
        <dbReference type="RuleBase" id="RU366062"/>
    </source>
</evidence>
<proteinExistence type="inferred from homology"/>
<dbReference type="InterPro" id="IPR010960">
    <property type="entry name" value="Flavocytochrome_c"/>
</dbReference>
<evidence type="ECO:0000259" key="6">
    <source>
        <dbReference type="Pfam" id="PF00890"/>
    </source>
</evidence>
<dbReference type="InterPro" id="IPR036188">
    <property type="entry name" value="FAD/NAD-bd_sf"/>
</dbReference>
<dbReference type="Proteomes" id="UP000214610">
    <property type="component" value="Unassembled WGS sequence"/>
</dbReference>
<dbReference type="Pfam" id="PF00890">
    <property type="entry name" value="FAD_binding_2"/>
    <property type="match status" value="1"/>
</dbReference>
<sequence>MKKTLVALFVTGYVGIAFADQVVDTDIVVVGAGGAGFSAAVAAAEAGAKNIVLLEKNPVVGGHTVISGGSVNAVDTKRQKAMGIEDSADKMAAQTLKAGDYRADPALVKTLADNSEAAINWMEGLGVQWNPRVFEAWGGLFARSHNSGDKNAGHDYIRVLNKAAKAHGVQIKTNTKAVELLRKDDQSPVTGVVAQAKNGEKITYNAKAVVLATGGFTANVPMRMRYDRRLDASFKTTANPTGKGFDGSTGDGINMATKVGADTDGMNYIQLIPFVGGRVIDYVGGDIFVDPQGKRFVNEGGRRDAIADAVLALPGRTMWVITDDQSLKGASLETKLKKGIVFKADTVEEMAKKMNVDPKVLQQTLDRYNEFAAKKEDPDFGKTTFTQLINKPPYYFGTETQDVHFSCGGLRITPQAQVVDVNGKVIPGLYAAGETTGGIHGTNRAGGNALIDNFVFGRIAGQQAAATAAK</sequence>
<dbReference type="SUPFAM" id="SSF56425">
    <property type="entry name" value="Succinate dehydrogenase/fumarate reductase flavoprotein, catalytic domain"/>
    <property type="match status" value="1"/>
</dbReference>
<dbReference type="InterPro" id="IPR003953">
    <property type="entry name" value="FAD-dep_OxRdtase_2_FAD-bd"/>
</dbReference>
<evidence type="ECO:0000313" key="7">
    <source>
        <dbReference type="EMBL" id="OXE45656.1"/>
    </source>
</evidence>
<name>A0A227KE00_9BURK</name>
<feature type="domain" description="FAD-dependent oxidoreductase 2 FAD-binding" evidence="6">
    <location>
        <begin position="26"/>
        <end position="450"/>
    </location>
</feature>
<dbReference type="PANTHER" id="PTHR43400">
    <property type="entry name" value="FUMARATE REDUCTASE"/>
    <property type="match status" value="1"/>
</dbReference>
<dbReference type="NCBIfam" id="TIGR01813">
    <property type="entry name" value="flavo_cyto_c"/>
    <property type="match status" value="1"/>
</dbReference>
<dbReference type="InterPro" id="IPR050315">
    <property type="entry name" value="FAD-oxidoreductase_2"/>
</dbReference>
<evidence type="ECO:0000313" key="8">
    <source>
        <dbReference type="Proteomes" id="UP000214610"/>
    </source>
</evidence>
<evidence type="ECO:0000256" key="4">
    <source>
        <dbReference type="ARBA" id="ARBA00023002"/>
    </source>
</evidence>
<gene>
    <name evidence="7" type="ORF">ADH67_10935</name>
</gene>
<keyword evidence="5" id="KW-0732">Signal</keyword>
<dbReference type="InterPro" id="IPR027477">
    <property type="entry name" value="Succ_DH/fumarate_Rdtase_cat_sf"/>
</dbReference>
<keyword evidence="8" id="KW-1185">Reference proteome</keyword>
<dbReference type="SUPFAM" id="SSF51905">
    <property type="entry name" value="FAD/NAD(P)-binding domain"/>
    <property type="match status" value="1"/>
</dbReference>
<accession>A0A227KE00</accession>
<evidence type="ECO:0000256" key="2">
    <source>
        <dbReference type="ARBA" id="ARBA00022630"/>
    </source>
</evidence>
<comment type="similarity">
    <text evidence="5">Belongs to the FAD-dependent oxidoreductase 2 family. FRD/SDH subfamily.</text>
</comment>
<evidence type="ECO:0000256" key="1">
    <source>
        <dbReference type="ARBA" id="ARBA00001974"/>
    </source>
</evidence>
<evidence type="ECO:0000256" key="3">
    <source>
        <dbReference type="ARBA" id="ARBA00022827"/>
    </source>
</evidence>
<dbReference type="AlphaFoldDB" id="A0A227KE00"/>
<dbReference type="Gene3D" id="3.50.50.60">
    <property type="entry name" value="FAD/NAD(P)-binding domain"/>
    <property type="match status" value="1"/>
</dbReference>
<dbReference type="RefSeq" id="WP_066594165.1">
    <property type="nucleotide sequence ID" value="NZ_CAJTBZ010000003.1"/>
</dbReference>
<feature type="chain" id="PRO_5022259678" evidence="5">
    <location>
        <begin position="20"/>
        <end position="470"/>
    </location>
</feature>
<keyword evidence="3 5" id="KW-0274">FAD</keyword>
<comment type="cofactor">
    <cofactor evidence="1">
        <name>FAD</name>
        <dbReference type="ChEBI" id="CHEBI:57692"/>
    </cofactor>
</comment>
<dbReference type="GO" id="GO:0010181">
    <property type="term" value="F:FMN binding"/>
    <property type="evidence" value="ECO:0007669"/>
    <property type="project" value="InterPro"/>
</dbReference>
<comment type="caution">
    <text evidence="7">The sequence shown here is derived from an EMBL/GenBank/DDBJ whole genome shotgun (WGS) entry which is preliminary data.</text>
</comment>